<evidence type="ECO:0000259" key="1">
    <source>
        <dbReference type="Pfam" id="PF01408"/>
    </source>
</evidence>
<name>A0A6L7EYQ1_9ACTN</name>
<dbReference type="AlphaFoldDB" id="A0A6L7EYQ1"/>
<organism evidence="3 4">
    <name type="scientific">Nocardioides flavescens</name>
    <dbReference type="NCBI Taxonomy" id="2691959"/>
    <lineage>
        <taxon>Bacteria</taxon>
        <taxon>Bacillati</taxon>
        <taxon>Actinomycetota</taxon>
        <taxon>Actinomycetes</taxon>
        <taxon>Propionibacteriales</taxon>
        <taxon>Nocardioidaceae</taxon>
        <taxon>Nocardioides</taxon>
    </lineage>
</organism>
<evidence type="ECO:0000313" key="3">
    <source>
        <dbReference type="EMBL" id="MXG88652.1"/>
    </source>
</evidence>
<proteinExistence type="predicted"/>
<feature type="domain" description="GFO/IDH/MocA-like oxidoreductase" evidence="2">
    <location>
        <begin position="128"/>
        <end position="246"/>
    </location>
</feature>
<comment type="caution">
    <text evidence="3">The sequence shown here is derived from an EMBL/GenBank/DDBJ whole genome shotgun (WGS) entry which is preliminary data.</text>
</comment>
<feature type="domain" description="Gfo/Idh/MocA-like oxidoreductase N-terminal" evidence="1">
    <location>
        <begin position="2"/>
        <end position="119"/>
    </location>
</feature>
<dbReference type="Pfam" id="PF01408">
    <property type="entry name" value="GFO_IDH_MocA"/>
    <property type="match status" value="1"/>
</dbReference>
<dbReference type="InterPro" id="IPR036291">
    <property type="entry name" value="NAD(P)-bd_dom_sf"/>
</dbReference>
<dbReference type="Proteomes" id="UP000473325">
    <property type="component" value="Unassembled WGS sequence"/>
</dbReference>
<dbReference type="InterPro" id="IPR000683">
    <property type="entry name" value="Gfo/Idh/MocA-like_OxRdtase_N"/>
</dbReference>
<dbReference type="InterPro" id="IPR051450">
    <property type="entry name" value="Gfo/Idh/MocA_Oxidoreductases"/>
</dbReference>
<dbReference type="InterPro" id="IPR055170">
    <property type="entry name" value="GFO_IDH_MocA-like_dom"/>
</dbReference>
<dbReference type="GO" id="GO:0000166">
    <property type="term" value="F:nucleotide binding"/>
    <property type="evidence" value="ECO:0007669"/>
    <property type="project" value="InterPro"/>
</dbReference>
<accession>A0A6L7EYQ1</accession>
<dbReference type="SUPFAM" id="SSF51735">
    <property type="entry name" value="NAD(P)-binding Rossmann-fold domains"/>
    <property type="match status" value="1"/>
</dbReference>
<dbReference type="PANTHER" id="PTHR43377">
    <property type="entry name" value="BILIVERDIN REDUCTASE A"/>
    <property type="match status" value="1"/>
</dbReference>
<dbReference type="Pfam" id="PF22725">
    <property type="entry name" value="GFO_IDH_MocA_C3"/>
    <property type="match status" value="1"/>
</dbReference>
<dbReference type="PANTHER" id="PTHR43377:SF1">
    <property type="entry name" value="BILIVERDIN REDUCTASE A"/>
    <property type="match status" value="1"/>
</dbReference>
<dbReference type="EMBL" id="WUEK01000002">
    <property type="protein sequence ID" value="MXG88652.1"/>
    <property type="molecule type" value="Genomic_DNA"/>
</dbReference>
<dbReference type="SUPFAM" id="SSF55347">
    <property type="entry name" value="Glyceraldehyde-3-phosphate dehydrogenase-like, C-terminal domain"/>
    <property type="match status" value="1"/>
</dbReference>
<gene>
    <name evidence="3" type="ORF">GRQ65_03715</name>
</gene>
<protein>
    <submittedName>
        <fullName evidence="3">Gfo/Idh/MocA family oxidoreductase</fullName>
    </submittedName>
</protein>
<dbReference type="Gene3D" id="3.30.360.10">
    <property type="entry name" value="Dihydrodipicolinate Reductase, domain 2"/>
    <property type="match status" value="1"/>
</dbReference>
<evidence type="ECO:0000313" key="4">
    <source>
        <dbReference type="Proteomes" id="UP000473325"/>
    </source>
</evidence>
<sequence>MIRAAVVGLGWWGQKIVADLEGSAEVEVVLGVDVDPGARERVGARGLRTAPTLDDALADDTVEAVVLCSPHRFHAEQIEAAAATGRHVFCEKPLATSGEEARRAIAAVEAARVQLGIGHERRFEPAVVRLRERCAAGELGTPLVVEGNFSQDKFLSLPPDNWRLSAELAPVGPLSATGIHLVDLAIAVLGRPVEVWARLGTLATSFENGDTLTVTIGFEGGRTAVITAILTTPFVGRFTVLGSQGWSEIRDRSHPESPTGWDVTTVLRGDQPSTTFAPPHPSVRENVESFARAAAGGEAYPVSYAEMLANVDTFEAITRSARTGRLEAVRQA</sequence>
<evidence type="ECO:0000259" key="2">
    <source>
        <dbReference type="Pfam" id="PF22725"/>
    </source>
</evidence>
<reference evidence="3 4" key="1">
    <citation type="submission" date="2019-12" db="EMBL/GenBank/DDBJ databases">
        <authorList>
            <person name="Kun Z."/>
        </authorList>
    </citation>
    <scope>NUCLEOTIDE SEQUENCE [LARGE SCALE GENOMIC DNA]</scope>
    <source>
        <strain evidence="3 4">YIM 123512</strain>
    </source>
</reference>
<dbReference type="Gene3D" id="3.40.50.720">
    <property type="entry name" value="NAD(P)-binding Rossmann-like Domain"/>
    <property type="match status" value="1"/>
</dbReference>
<dbReference type="RefSeq" id="WP_160875298.1">
    <property type="nucleotide sequence ID" value="NZ_WUEK01000002.1"/>
</dbReference>
<keyword evidence="4" id="KW-1185">Reference proteome</keyword>